<gene>
    <name evidence="2" type="ORF">NTG6680_1560</name>
</gene>
<sequence length="65" mass="7451">MARMLHYVQFKKGYAKRWEHPNALSIVVVQILTMQIRAWKNSRVAQIIITTGLGATTFLHGLVRS</sequence>
<evidence type="ECO:0000256" key="1">
    <source>
        <dbReference type="SAM" id="Phobius"/>
    </source>
</evidence>
<name>A0ABN8APZ4_9PROT</name>
<dbReference type="EMBL" id="OU912926">
    <property type="protein sequence ID" value="CAG9932813.1"/>
    <property type="molecule type" value="Genomic_DNA"/>
</dbReference>
<feature type="transmembrane region" description="Helical" evidence="1">
    <location>
        <begin position="21"/>
        <end position="38"/>
    </location>
</feature>
<evidence type="ECO:0000313" key="3">
    <source>
        <dbReference type="Proteomes" id="UP000839052"/>
    </source>
</evidence>
<accession>A0ABN8APZ4</accession>
<feature type="transmembrane region" description="Helical" evidence="1">
    <location>
        <begin position="44"/>
        <end position="63"/>
    </location>
</feature>
<reference evidence="2 3" key="1">
    <citation type="submission" date="2021-10" db="EMBL/GenBank/DDBJ databases">
        <authorList>
            <person name="Koch H."/>
        </authorList>
    </citation>
    <scope>NUCLEOTIDE SEQUENCE [LARGE SCALE GENOMIC DNA]</scope>
    <source>
        <strain evidence="2">6680</strain>
    </source>
</reference>
<evidence type="ECO:0000313" key="2">
    <source>
        <dbReference type="EMBL" id="CAG9932813.1"/>
    </source>
</evidence>
<keyword evidence="1" id="KW-0472">Membrane</keyword>
<organism evidence="2 3">
    <name type="scientific">Candidatus Nitrotoga arctica</name>
    <dbReference type="NCBI Taxonomy" id="453162"/>
    <lineage>
        <taxon>Bacteria</taxon>
        <taxon>Pseudomonadati</taxon>
        <taxon>Pseudomonadota</taxon>
        <taxon>Betaproteobacteria</taxon>
        <taxon>Nitrosomonadales</taxon>
        <taxon>Gallionellaceae</taxon>
        <taxon>Candidatus Nitrotoga</taxon>
    </lineage>
</organism>
<protein>
    <submittedName>
        <fullName evidence="2">Uncharacterized protein</fullName>
    </submittedName>
</protein>
<keyword evidence="3" id="KW-1185">Reference proteome</keyword>
<keyword evidence="1" id="KW-0812">Transmembrane</keyword>
<dbReference type="Proteomes" id="UP000839052">
    <property type="component" value="Chromosome"/>
</dbReference>
<proteinExistence type="predicted"/>
<keyword evidence="1" id="KW-1133">Transmembrane helix</keyword>